<name>A0A1G2DCN4_9BACT</name>
<evidence type="ECO:0000313" key="2">
    <source>
        <dbReference type="EMBL" id="OGZ10650.1"/>
    </source>
</evidence>
<organism evidence="2 3">
    <name type="scientific">Candidatus Lloydbacteria bacterium RIFCSPHIGHO2_02_FULL_54_17</name>
    <dbReference type="NCBI Taxonomy" id="1798664"/>
    <lineage>
        <taxon>Bacteria</taxon>
        <taxon>Candidatus Lloydiibacteriota</taxon>
    </lineage>
</organism>
<gene>
    <name evidence="2" type="ORF">A3C93_03070</name>
</gene>
<feature type="transmembrane region" description="Helical" evidence="1">
    <location>
        <begin position="12"/>
        <end position="34"/>
    </location>
</feature>
<evidence type="ECO:0000313" key="3">
    <source>
        <dbReference type="Proteomes" id="UP000178636"/>
    </source>
</evidence>
<keyword evidence="1" id="KW-0812">Transmembrane</keyword>
<keyword evidence="1" id="KW-1133">Transmembrane helix</keyword>
<accession>A0A1G2DCN4</accession>
<dbReference type="AlphaFoldDB" id="A0A1G2DCN4"/>
<dbReference type="EMBL" id="MHLO01000049">
    <property type="protein sequence ID" value="OGZ10650.1"/>
    <property type="molecule type" value="Genomic_DNA"/>
</dbReference>
<reference evidence="2 3" key="1">
    <citation type="journal article" date="2016" name="Nat. Commun.">
        <title>Thousands of microbial genomes shed light on interconnected biogeochemical processes in an aquifer system.</title>
        <authorList>
            <person name="Anantharaman K."/>
            <person name="Brown C.T."/>
            <person name="Hug L.A."/>
            <person name="Sharon I."/>
            <person name="Castelle C.J."/>
            <person name="Probst A.J."/>
            <person name="Thomas B.C."/>
            <person name="Singh A."/>
            <person name="Wilkins M.J."/>
            <person name="Karaoz U."/>
            <person name="Brodie E.L."/>
            <person name="Williams K.H."/>
            <person name="Hubbard S.S."/>
            <person name="Banfield J.F."/>
        </authorList>
    </citation>
    <scope>NUCLEOTIDE SEQUENCE [LARGE SCALE GENOMIC DNA]</scope>
</reference>
<dbReference type="Proteomes" id="UP000178636">
    <property type="component" value="Unassembled WGS sequence"/>
</dbReference>
<keyword evidence="1" id="KW-0472">Membrane</keyword>
<feature type="transmembrane region" description="Helical" evidence="1">
    <location>
        <begin position="54"/>
        <end position="71"/>
    </location>
</feature>
<evidence type="ECO:0000256" key="1">
    <source>
        <dbReference type="SAM" id="Phobius"/>
    </source>
</evidence>
<protein>
    <submittedName>
        <fullName evidence="2">Uncharacterized protein</fullName>
    </submittedName>
</protein>
<proteinExistence type="predicted"/>
<comment type="caution">
    <text evidence="2">The sequence shown here is derived from an EMBL/GenBank/DDBJ whole genome shotgun (WGS) entry which is preliminary data.</text>
</comment>
<dbReference type="STRING" id="1798664.A3C93_03070"/>
<sequence>MEKEKGNPLGHLLNGVSLVIGFIISLILVGGGSATLLSTLDKFELTGTFTSPDWLVAPVAFSIIALFIWVWKYSTFLLARKFFKDYESI</sequence>